<feature type="compositionally biased region" description="Basic and acidic residues" evidence="1">
    <location>
        <begin position="564"/>
        <end position="574"/>
    </location>
</feature>
<feature type="region of interest" description="Disordered" evidence="1">
    <location>
        <begin position="329"/>
        <end position="358"/>
    </location>
</feature>
<name>A0A0C9T3Z7_PLICR</name>
<gene>
    <name evidence="2" type="ORF">PLICRDRAFT_179737</name>
</gene>
<sequence>MVVPSTSTPHNAFSPLNRGFSSYSHGSRPPDAHWHPTEVSRTLEIYNVLLHAHADDEEELEVIREVDPIWAVFGEHRSRSAVWDGQETIPNYLRGSRGPRMGTDHRDRARYEEAVDDCIIERLRIAIGRTRVALQSRRQLGAARDIRSREMYNAGRYNGDDTFTMTGVNRRYYTPVAHGTTERSIGLPTPSSRRNVSTTPHGVAADSGRHTANDSQNLHNEDVVRYRTPEGACVLHPAEQVPPTPMSQDDIVRRGGRASELQLQPRRSLSRGEGNVPSIGWAQYDNRVGRGGMLSAIQEADDHLIVGEAQVRGSNESTAAGLAVEHDTRYGPRTSADGHASIDAASGSRVRRGQGRSSLLEVRKGGTIVPRVWHGANAPHMPTIAGKESVIRRNVRGNRDAPGPGVDQLRAPGSAPSENPIPSSRSQARLQAREARESGTIVPQAHNAQPTVVDDGYVSRRKESASDDAPLTGIHRLRAPESAPINPGPLSEPPAAAREGEGPKGTSNDVGELTAIDASAIARVSESINDSAERSRRRERDTHNADALSRAVDCVGRSCANADDSCRERRDAGTARDTSSNEYNNSLAYDDRTVVRTPHAVPLIH</sequence>
<feature type="region of interest" description="Disordered" evidence="1">
    <location>
        <begin position="395"/>
        <end position="510"/>
    </location>
</feature>
<keyword evidence="3" id="KW-1185">Reference proteome</keyword>
<feature type="region of interest" description="Disordered" evidence="1">
    <location>
        <begin position="563"/>
        <end position="584"/>
    </location>
</feature>
<evidence type="ECO:0000313" key="3">
    <source>
        <dbReference type="Proteomes" id="UP000053263"/>
    </source>
</evidence>
<proteinExistence type="predicted"/>
<protein>
    <submittedName>
        <fullName evidence="2">Uncharacterized protein</fullName>
    </submittedName>
</protein>
<dbReference type="HOGENOM" id="CLU_451356_0_0_1"/>
<organism evidence="2 3">
    <name type="scientific">Plicaturopsis crispa FD-325 SS-3</name>
    <dbReference type="NCBI Taxonomy" id="944288"/>
    <lineage>
        <taxon>Eukaryota</taxon>
        <taxon>Fungi</taxon>
        <taxon>Dikarya</taxon>
        <taxon>Basidiomycota</taxon>
        <taxon>Agaricomycotina</taxon>
        <taxon>Agaricomycetes</taxon>
        <taxon>Agaricomycetidae</taxon>
        <taxon>Amylocorticiales</taxon>
        <taxon>Amylocorticiaceae</taxon>
        <taxon>Plicatura</taxon>
        <taxon>Plicaturopsis crispa</taxon>
    </lineage>
</organism>
<feature type="compositionally biased region" description="Polar residues" evidence="1">
    <location>
        <begin position="1"/>
        <end position="11"/>
    </location>
</feature>
<reference evidence="2 3" key="1">
    <citation type="submission" date="2014-06" db="EMBL/GenBank/DDBJ databases">
        <title>Evolutionary Origins and Diversification of the Mycorrhizal Mutualists.</title>
        <authorList>
            <consortium name="DOE Joint Genome Institute"/>
            <consortium name="Mycorrhizal Genomics Consortium"/>
            <person name="Kohler A."/>
            <person name="Kuo A."/>
            <person name="Nagy L.G."/>
            <person name="Floudas D."/>
            <person name="Copeland A."/>
            <person name="Barry K.W."/>
            <person name="Cichocki N."/>
            <person name="Veneault-Fourrey C."/>
            <person name="LaButti K."/>
            <person name="Lindquist E.A."/>
            <person name="Lipzen A."/>
            <person name="Lundell T."/>
            <person name="Morin E."/>
            <person name="Murat C."/>
            <person name="Riley R."/>
            <person name="Ohm R."/>
            <person name="Sun H."/>
            <person name="Tunlid A."/>
            <person name="Henrissat B."/>
            <person name="Grigoriev I.V."/>
            <person name="Hibbett D.S."/>
            <person name="Martin F."/>
        </authorList>
    </citation>
    <scope>NUCLEOTIDE SEQUENCE [LARGE SCALE GENOMIC DNA]</scope>
    <source>
        <strain evidence="2 3">FD-325 SS-3</strain>
    </source>
</reference>
<accession>A0A0C9T3Z7</accession>
<dbReference type="Proteomes" id="UP000053263">
    <property type="component" value="Unassembled WGS sequence"/>
</dbReference>
<evidence type="ECO:0000313" key="2">
    <source>
        <dbReference type="EMBL" id="KII84054.1"/>
    </source>
</evidence>
<feature type="compositionally biased region" description="Polar residues" evidence="1">
    <location>
        <begin position="416"/>
        <end position="429"/>
    </location>
</feature>
<dbReference type="EMBL" id="KN832572">
    <property type="protein sequence ID" value="KII84054.1"/>
    <property type="molecule type" value="Genomic_DNA"/>
</dbReference>
<evidence type="ECO:0000256" key="1">
    <source>
        <dbReference type="SAM" id="MobiDB-lite"/>
    </source>
</evidence>
<feature type="region of interest" description="Disordered" evidence="1">
    <location>
        <begin position="180"/>
        <end position="215"/>
    </location>
</feature>
<feature type="compositionally biased region" description="Polar residues" evidence="1">
    <location>
        <begin position="189"/>
        <end position="200"/>
    </location>
</feature>
<feature type="region of interest" description="Disordered" evidence="1">
    <location>
        <begin position="1"/>
        <end position="33"/>
    </location>
</feature>
<dbReference type="AlphaFoldDB" id="A0A0C9T3Z7"/>